<dbReference type="PANTHER" id="PTHR43507">
    <property type="entry name" value="NADH-UBIQUINONE OXIDOREDUCTASE CHAIN 4"/>
    <property type="match status" value="1"/>
</dbReference>
<feature type="transmembrane region" description="Helical" evidence="10">
    <location>
        <begin position="159"/>
        <end position="177"/>
    </location>
</feature>
<feature type="transmembrane region" description="Helical" evidence="10">
    <location>
        <begin position="534"/>
        <end position="554"/>
    </location>
</feature>
<comment type="caution">
    <text evidence="13">The sequence shown here is derived from an EMBL/GenBank/DDBJ whole genome shotgun (WGS) entry which is preliminary data.</text>
</comment>
<sequence>MRYFFALLLVILLLPVASGEDHTVMVGTESDTYVFSPAVLKISPGDNVTFLWTPGMPHNVAEVENSESLTYNDGFRSGEPQDGGEWALPSNLTAEDGTLYYVCEPHAGMKMRGEIIIQSAPEIAMEFGDFPWLSYLLVFPLIGALWTFGFRENTNAPRIIALFTTLFTLIISIIVFVKTGNKSGYSLMEQYDWAPNFGISLLLGVDGLSSPMVLLTGIIGPLTVIFAWHEKEKPALFFVLLLVMQTALFGVFITLDYFVFYIFWEIVLIPMFFLIAIWGGDNRRYASIKFFIYTFTASLVMLIGFMALYFETGGETFSMIEIAKQNGNFSEDFQKWVFAALFIGFAVKIPSVPWHTWLPDAHVEAPTAGSILLAGVMLKMGLYGLIRAALPVVPLGAEYFVPVMVVLAIVSILYGAALSLGQTDLKKLVAYSSVSHMGVALLGVATMTELGLAGAVFMMFAHGILSPAMFMVAGVLLHQVGTRDIPKLGGLAKHQPNTAGIFVVIFLGSLGLPGMAVFVAELAVFIAFFQSHGYWLLLPIFGMVLTAGYHLWALQRAVFGVDSEQIDMSDVHEAPWYEMYPMFSIILLAVFFGIFPHYLMDPISVACYDILNFMGAI</sequence>
<dbReference type="InterPro" id="IPR010227">
    <property type="entry name" value="NADH_Q_OxRdtase_chainM/4"/>
</dbReference>
<dbReference type="PROSITE" id="PS00626">
    <property type="entry name" value="RCC1_2"/>
    <property type="match status" value="1"/>
</dbReference>
<feature type="transmembrane region" description="Helical" evidence="10">
    <location>
        <begin position="132"/>
        <end position="150"/>
    </location>
</feature>
<keyword evidence="9 10" id="KW-0472">Membrane</keyword>
<feature type="transmembrane region" description="Helical" evidence="10">
    <location>
        <begin position="575"/>
        <end position="595"/>
    </location>
</feature>
<dbReference type="Proteomes" id="UP000585802">
    <property type="component" value="Unassembled WGS sequence"/>
</dbReference>
<dbReference type="Gene3D" id="2.60.40.420">
    <property type="entry name" value="Cupredoxins - blue copper proteins"/>
    <property type="match status" value="1"/>
</dbReference>
<dbReference type="GO" id="GO:0003954">
    <property type="term" value="F:NADH dehydrogenase activity"/>
    <property type="evidence" value="ECO:0007669"/>
    <property type="project" value="TreeGrafter"/>
</dbReference>
<dbReference type="GO" id="GO:0015990">
    <property type="term" value="P:electron transport coupled proton transport"/>
    <property type="evidence" value="ECO:0007669"/>
    <property type="project" value="TreeGrafter"/>
</dbReference>
<name>A0A7J4GVJ9_9ARCH</name>
<evidence type="ECO:0000256" key="2">
    <source>
        <dbReference type="ARBA" id="ARBA00009025"/>
    </source>
</evidence>
<dbReference type="PRINTS" id="PR01437">
    <property type="entry name" value="NUOXDRDTASE4"/>
</dbReference>
<feature type="transmembrane region" description="Helical" evidence="10">
    <location>
        <begin position="399"/>
        <end position="421"/>
    </location>
</feature>
<dbReference type="PROSITE" id="PS00196">
    <property type="entry name" value="COPPER_BLUE"/>
    <property type="match status" value="1"/>
</dbReference>
<dbReference type="EMBL" id="DUCX01000014">
    <property type="protein sequence ID" value="HIF36961.1"/>
    <property type="molecule type" value="Genomic_DNA"/>
</dbReference>
<dbReference type="GO" id="GO:0008137">
    <property type="term" value="F:NADH dehydrogenase (ubiquinone) activity"/>
    <property type="evidence" value="ECO:0007669"/>
    <property type="project" value="InterPro"/>
</dbReference>
<feature type="transmembrane region" description="Helical" evidence="10">
    <location>
        <begin position="370"/>
        <end position="393"/>
    </location>
</feature>
<dbReference type="InterPro" id="IPR001750">
    <property type="entry name" value="ND/Mrp_TM"/>
</dbReference>
<dbReference type="SUPFAM" id="SSF49503">
    <property type="entry name" value="Cupredoxins"/>
    <property type="match status" value="1"/>
</dbReference>
<gene>
    <name evidence="13" type="ORF">EYQ70_00850</name>
</gene>
<evidence type="ECO:0000256" key="10">
    <source>
        <dbReference type="SAM" id="Phobius"/>
    </source>
</evidence>
<evidence type="ECO:0000259" key="12">
    <source>
        <dbReference type="Pfam" id="PF00361"/>
    </source>
</evidence>
<protein>
    <submittedName>
        <fullName evidence="13">NADH-quinone oxidoreductase subunit M</fullName>
        <ecNumber evidence="13">1.6.5.-</ecNumber>
    </submittedName>
</protein>
<evidence type="ECO:0000256" key="5">
    <source>
        <dbReference type="ARBA" id="ARBA00022723"/>
    </source>
</evidence>
<evidence type="ECO:0000259" key="11">
    <source>
        <dbReference type="Pfam" id="PF00127"/>
    </source>
</evidence>
<dbReference type="GO" id="GO:0048039">
    <property type="term" value="F:ubiquinone binding"/>
    <property type="evidence" value="ECO:0007669"/>
    <property type="project" value="TreeGrafter"/>
</dbReference>
<keyword evidence="4 10" id="KW-0812">Transmembrane</keyword>
<evidence type="ECO:0000256" key="6">
    <source>
        <dbReference type="ARBA" id="ARBA00022982"/>
    </source>
</evidence>
<keyword evidence="5" id="KW-0479">Metal-binding</keyword>
<dbReference type="InterPro" id="IPR028871">
    <property type="entry name" value="BlueCu_1_BS"/>
</dbReference>
<dbReference type="InterPro" id="IPR003918">
    <property type="entry name" value="NADH_UbQ_OxRdtase"/>
</dbReference>
<feature type="transmembrane region" description="Helical" evidence="10">
    <location>
        <begin position="428"/>
        <end position="446"/>
    </location>
</feature>
<feature type="transmembrane region" description="Helical" evidence="10">
    <location>
        <begin position="336"/>
        <end position="358"/>
    </location>
</feature>
<evidence type="ECO:0000256" key="9">
    <source>
        <dbReference type="ARBA" id="ARBA00023136"/>
    </source>
</evidence>
<dbReference type="GO" id="GO:0016020">
    <property type="term" value="C:membrane"/>
    <property type="evidence" value="ECO:0007669"/>
    <property type="project" value="UniProtKB-SubCell"/>
</dbReference>
<comment type="subcellular location">
    <subcellularLocation>
        <location evidence="1">Membrane</location>
        <topology evidence="1">Multi-pass membrane protein</topology>
    </subcellularLocation>
</comment>
<comment type="similarity">
    <text evidence="2">Belongs to the complex I subunit 4 family.</text>
</comment>
<dbReference type="InterPro" id="IPR008972">
    <property type="entry name" value="Cupredoxin"/>
</dbReference>
<dbReference type="GO" id="GO:0005507">
    <property type="term" value="F:copper ion binding"/>
    <property type="evidence" value="ECO:0007669"/>
    <property type="project" value="InterPro"/>
</dbReference>
<dbReference type="NCBIfam" id="TIGR01972">
    <property type="entry name" value="NDH_I_M"/>
    <property type="match status" value="1"/>
</dbReference>
<evidence type="ECO:0000256" key="3">
    <source>
        <dbReference type="ARBA" id="ARBA00022448"/>
    </source>
</evidence>
<keyword evidence="13" id="KW-0560">Oxidoreductase</keyword>
<dbReference type="Pfam" id="PF00127">
    <property type="entry name" value="Copper-bind"/>
    <property type="match status" value="1"/>
</dbReference>
<feature type="transmembrane region" description="Helical" evidence="10">
    <location>
        <begin position="452"/>
        <end position="477"/>
    </location>
</feature>
<dbReference type="AlphaFoldDB" id="A0A7J4GVJ9"/>
<evidence type="ECO:0000313" key="13">
    <source>
        <dbReference type="EMBL" id="HIF36961.1"/>
    </source>
</evidence>
<dbReference type="Pfam" id="PF00361">
    <property type="entry name" value="Proton_antipo_M"/>
    <property type="match status" value="1"/>
</dbReference>
<evidence type="ECO:0000256" key="1">
    <source>
        <dbReference type="ARBA" id="ARBA00004141"/>
    </source>
</evidence>
<dbReference type="EC" id="1.6.5.-" evidence="13"/>
<keyword evidence="3" id="KW-0813">Transport</keyword>
<organism evidence="13 14">
    <name type="scientific">Marine Group III euryarchaeote</name>
    <dbReference type="NCBI Taxonomy" id="2173149"/>
    <lineage>
        <taxon>Archaea</taxon>
        <taxon>Methanobacteriati</taxon>
        <taxon>Thermoplasmatota</taxon>
        <taxon>Thermoplasmata</taxon>
        <taxon>Candidatus Thermoprofundales</taxon>
    </lineage>
</organism>
<evidence type="ECO:0000313" key="14">
    <source>
        <dbReference type="Proteomes" id="UP000585802"/>
    </source>
</evidence>
<evidence type="ECO:0000256" key="7">
    <source>
        <dbReference type="ARBA" id="ARBA00022989"/>
    </source>
</evidence>
<feature type="transmembrane region" description="Helical" evidence="10">
    <location>
        <begin position="498"/>
        <end position="528"/>
    </location>
</feature>
<dbReference type="GO" id="GO:0042773">
    <property type="term" value="P:ATP synthesis coupled electron transport"/>
    <property type="evidence" value="ECO:0007669"/>
    <property type="project" value="InterPro"/>
</dbReference>
<feature type="transmembrane region" description="Helical" evidence="10">
    <location>
        <begin position="235"/>
        <end position="253"/>
    </location>
</feature>
<feature type="domain" description="NADH:quinone oxidoreductase/Mrp antiporter transmembrane" evidence="12">
    <location>
        <begin position="256"/>
        <end position="546"/>
    </location>
</feature>
<proteinExistence type="inferred from homology"/>
<keyword evidence="8" id="KW-0186">Copper</keyword>
<keyword evidence="6" id="KW-0249">Electron transport</keyword>
<reference evidence="14" key="1">
    <citation type="journal article" date="2019" name="bioRxiv">
        <title>Genome diversification in globally distributed novel marine Proteobacteria is linked to environmental adaptation.</title>
        <authorList>
            <person name="Zhou Z."/>
            <person name="Tran P.Q."/>
            <person name="Kieft K."/>
            <person name="Anantharaman K."/>
        </authorList>
    </citation>
    <scope>NUCLEOTIDE SEQUENCE [LARGE SCALE GENOMIC DNA]</scope>
</reference>
<keyword evidence="7 10" id="KW-1133">Transmembrane helix</keyword>
<dbReference type="InterPro" id="IPR000408">
    <property type="entry name" value="Reg_chr_condens"/>
</dbReference>
<feature type="domain" description="Blue (type 1) copper" evidence="11">
    <location>
        <begin position="24"/>
        <end position="117"/>
    </location>
</feature>
<feature type="transmembrane region" description="Helical" evidence="10">
    <location>
        <begin position="197"/>
        <end position="228"/>
    </location>
</feature>
<dbReference type="PANTHER" id="PTHR43507:SF1">
    <property type="entry name" value="NADH-UBIQUINONE OXIDOREDUCTASE CHAIN 4"/>
    <property type="match status" value="1"/>
</dbReference>
<feature type="transmembrane region" description="Helical" evidence="10">
    <location>
        <begin position="259"/>
        <end position="278"/>
    </location>
</feature>
<dbReference type="InterPro" id="IPR000923">
    <property type="entry name" value="BlueCu_1"/>
</dbReference>
<evidence type="ECO:0000256" key="4">
    <source>
        <dbReference type="ARBA" id="ARBA00022692"/>
    </source>
</evidence>
<feature type="transmembrane region" description="Helical" evidence="10">
    <location>
        <begin position="290"/>
        <end position="310"/>
    </location>
</feature>
<evidence type="ECO:0000256" key="8">
    <source>
        <dbReference type="ARBA" id="ARBA00023008"/>
    </source>
</evidence>
<accession>A0A7J4GVJ9</accession>